<feature type="compositionally biased region" description="Basic and acidic residues" evidence="1">
    <location>
        <begin position="242"/>
        <end position="259"/>
    </location>
</feature>
<dbReference type="Proteomes" id="UP000193642">
    <property type="component" value="Unassembled WGS sequence"/>
</dbReference>
<evidence type="ECO:0000256" key="1">
    <source>
        <dbReference type="SAM" id="MobiDB-lite"/>
    </source>
</evidence>
<name>A0A1Y2BVM4_9FUNG</name>
<feature type="compositionally biased region" description="Polar residues" evidence="1">
    <location>
        <begin position="260"/>
        <end position="273"/>
    </location>
</feature>
<feature type="compositionally biased region" description="Polar residues" evidence="1">
    <location>
        <begin position="35"/>
        <end position="44"/>
    </location>
</feature>
<keyword evidence="4" id="KW-1185">Reference proteome</keyword>
<evidence type="ECO:0000256" key="2">
    <source>
        <dbReference type="SAM" id="Phobius"/>
    </source>
</evidence>
<keyword evidence="2" id="KW-0472">Membrane</keyword>
<feature type="region of interest" description="Disordered" evidence="1">
    <location>
        <begin position="171"/>
        <end position="190"/>
    </location>
</feature>
<feature type="region of interest" description="Disordered" evidence="1">
    <location>
        <begin position="123"/>
        <end position="151"/>
    </location>
</feature>
<feature type="transmembrane region" description="Helical" evidence="2">
    <location>
        <begin position="734"/>
        <end position="760"/>
    </location>
</feature>
<reference evidence="3 4" key="1">
    <citation type="submission" date="2016-07" db="EMBL/GenBank/DDBJ databases">
        <title>Pervasive Adenine N6-methylation of Active Genes in Fungi.</title>
        <authorList>
            <consortium name="DOE Joint Genome Institute"/>
            <person name="Mondo S.J."/>
            <person name="Dannebaum R.O."/>
            <person name="Kuo R.C."/>
            <person name="Labutti K."/>
            <person name="Haridas S."/>
            <person name="Kuo A."/>
            <person name="Salamov A."/>
            <person name="Ahrendt S.R."/>
            <person name="Lipzen A."/>
            <person name="Sullivan W."/>
            <person name="Andreopoulos W.B."/>
            <person name="Clum A."/>
            <person name="Lindquist E."/>
            <person name="Daum C."/>
            <person name="Ramamoorthy G.K."/>
            <person name="Gryganskyi A."/>
            <person name="Culley D."/>
            <person name="Magnuson J.K."/>
            <person name="James T.Y."/>
            <person name="O'Malley M.A."/>
            <person name="Stajich J.E."/>
            <person name="Spatafora J.W."/>
            <person name="Visel A."/>
            <person name="Grigoriev I.V."/>
        </authorList>
    </citation>
    <scope>NUCLEOTIDE SEQUENCE [LARGE SCALE GENOMIC DNA]</scope>
    <source>
        <strain evidence="3 4">JEL800</strain>
    </source>
</reference>
<feature type="transmembrane region" description="Helical" evidence="2">
    <location>
        <begin position="336"/>
        <end position="360"/>
    </location>
</feature>
<protein>
    <recommendedName>
        <fullName evidence="5">Transmembrane protein</fullName>
    </recommendedName>
</protein>
<evidence type="ECO:0008006" key="5">
    <source>
        <dbReference type="Google" id="ProtNLM"/>
    </source>
</evidence>
<dbReference type="EMBL" id="MCGO01000042">
    <property type="protein sequence ID" value="ORY38822.1"/>
    <property type="molecule type" value="Genomic_DNA"/>
</dbReference>
<feature type="compositionally biased region" description="Polar residues" evidence="1">
    <location>
        <begin position="179"/>
        <end position="188"/>
    </location>
</feature>
<sequence length="845" mass="91646">MSRRSSKNYLPRLDSTVENNRDCKPEDAPALPGLMSQSGPPGSNTILPDSIQKEIQIPSSHLVEIQSNEVGVTIPEVQPTGSKEVIPERVSTVSQSGKKRSLAELKTIMRSAVQEKMQENRAIEAKHGASRRTSVESEKEEAPKMERKRSSDMISILKKAVETKAIFHAMSSHSDENSDTSNRLSVTSAKGPRRVSMNNDVEYSTFSPIPEQENETSQKQLTFMERLSSGVQKLKQASSVEIAKEPHTKKDVQFDRKESTSSSGSGGNLKQTVARSKSLASTNSMNGGLNREITETWSTIIKKMKWSILSVLLNGCLIVLLDQARSGVVISIQASLVNQFGGIILLVVLLVCNVVCIWSLSEAGSCVAGFHLSKKHGFSFAVCGFMQASSFQKVTFSQSLSLTSKYRKMLSRAAFLWVALEAIKVLVPISAIALSASRYASYNDVSDCIYFVQGSKTKPVDRNWPTLDAESGVAEYVFGSSLGIMRSETSVNITTAMFPPALISVVNNGDVIQGLGVSVDISTSCKCSKNLTSAGLVAAGVDPSHVDQVLQEYLNLNRMPGITFGVITNNDSIVISNLFSGYGLCAGLNPILSQPLVCSTTMNNHQQRLLEISFMTDGTTASIAPNVVSSVAVIGPADVKTWLSFAVNALLNGPVSSYLTPATVPGSLGPLLWWTTPNLIGIDRALVEAGMETMYAILFKGAIQRTYIPKGTQCPRKNLISSTQSRIAIMQSGYIASVVFLAIQMFASIISILAFSLWLFSPSPIGPAVRACQEPVYLITLLQSSANIGMGLNDLCNAETYAIWQRLDVKCRIGESITTIEEDIGKIIVEKPSLVRALKNGRRYY</sequence>
<evidence type="ECO:0000313" key="3">
    <source>
        <dbReference type="EMBL" id="ORY38822.1"/>
    </source>
</evidence>
<organism evidence="3 4">
    <name type="scientific">Rhizoclosmatium globosum</name>
    <dbReference type="NCBI Taxonomy" id="329046"/>
    <lineage>
        <taxon>Eukaryota</taxon>
        <taxon>Fungi</taxon>
        <taxon>Fungi incertae sedis</taxon>
        <taxon>Chytridiomycota</taxon>
        <taxon>Chytridiomycota incertae sedis</taxon>
        <taxon>Chytridiomycetes</taxon>
        <taxon>Chytridiales</taxon>
        <taxon>Chytriomycetaceae</taxon>
        <taxon>Rhizoclosmatium</taxon>
    </lineage>
</organism>
<dbReference type="OrthoDB" id="2128297at2759"/>
<gene>
    <name evidence="3" type="ORF">BCR33DRAFT_768968</name>
</gene>
<proteinExistence type="predicted"/>
<comment type="caution">
    <text evidence="3">The sequence shown here is derived from an EMBL/GenBank/DDBJ whole genome shotgun (WGS) entry which is preliminary data.</text>
</comment>
<feature type="region of interest" description="Disordered" evidence="1">
    <location>
        <begin position="1"/>
        <end position="44"/>
    </location>
</feature>
<evidence type="ECO:0000313" key="4">
    <source>
        <dbReference type="Proteomes" id="UP000193642"/>
    </source>
</evidence>
<dbReference type="AlphaFoldDB" id="A0A1Y2BVM4"/>
<keyword evidence="2" id="KW-1133">Transmembrane helix</keyword>
<feature type="transmembrane region" description="Helical" evidence="2">
    <location>
        <begin position="306"/>
        <end position="324"/>
    </location>
</feature>
<dbReference type="STRING" id="329046.A0A1Y2BVM4"/>
<keyword evidence="2" id="KW-0812">Transmembrane</keyword>
<feature type="transmembrane region" description="Helical" evidence="2">
    <location>
        <begin position="414"/>
        <end position="436"/>
    </location>
</feature>
<accession>A0A1Y2BVM4</accession>
<feature type="region of interest" description="Disordered" evidence="1">
    <location>
        <begin position="236"/>
        <end position="273"/>
    </location>
</feature>